<sequence length="156" mass="17642">MKTGRPATPIVLTEAERIELTRRAHQRKGSFDSRIRAEIILACANGESGVVIAQRLGIGVHTVSRWRVRFGKWRLKGLNDGPRSGRPRSISDEQVQEVIDRTTQTRPEDASHWTTRRMGKIVGISPASVQRIWQSFGLEPHRGETAKLLESARRKK</sequence>
<evidence type="ECO:0000313" key="3">
    <source>
        <dbReference type="Proteomes" id="UP000466024"/>
    </source>
</evidence>
<proteinExistence type="predicted"/>
<evidence type="ECO:0000256" key="1">
    <source>
        <dbReference type="SAM" id="MobiDB-lite"/>
    </source>
</evidence>
<dbReference type="RefSeq" id="WP_149434614.1">
    <property type="nucleotide sequence ID" value="NZ_VTPX01000003.1"/>
</dbReference>
<dbReference type="EMBL" id="VTPX01000003">
    <property type="protein sequence ID" value="KAA0019021.1"/>
    <property type="molecule type" value="Genomic_DNA"/>
</dbReference>
<dbReference type="Pfam" id="PF13565">
    <property type="entry name" value="HTH_32"/>
    <property type="match status" value="1"/>
</dbReference>
<accession>A0A640WFH5</accession>
<reference evidence="2 3" key="1">
    <citation type="submission" date="2019-08" db="EMBL/GenBank/DDBJ databases">
        <title>Bioinformatics analysis of the strain L3 and L5.</title>
        <authorList>
            <person name="Li X."/>
        </authorList>
    </citation>
    <scope>NUCLEOTIDE SEQUENCE [LARGE SCALE GENOMIC DNA]</scope>
    <source>
        <strain evidence="2 3">L3</strain>
    </source>
</reference>
<dbReference type="SUPFAM" id="SSF46689">
    <property type="entry name" value="Homeodomain-like"/>
    <property type="match status" value="1"/>
</dbReference>
<dbReference type="AlphaFoldDB" id="A0A640WFH5"/>
<organism evidence="2 3">
    <name type="scientific">Salinicola corii</name>
    <dbReference type="NCBI Taxonomy" id="2606937"/>
    <lineage>
        <taxon>Bacteria</taxon>
        <taxon>Pseudomonadati</taxon>
        <taxon>Pseudomonadota</taxon>
        <taxon>Gammaproteobacteria</taxon>
        <taxon>Oceanospirillales</taxon>
        <taxon>Halomonadaceae</taxon>
        <taxon>Salinicola</taxon>
    </lineage>
</organism>
<gene>
    <name evidence="2" type="ORF">F0A16_06605</name>
</gene>
<dbReference type="InterPro" id="IPR009057">
    <property type="entry name" value="Homeodomain-like_sf"/>
</dbReference>
<name>A0A640WFH5_9GAMM</name>
<feature type="region of interest" description="Disordered" evidence="1">
    <location>
        <begin position="77"/>
        <end position="110"/>
    </location>
</feature>
<protein>
    <submittedName>
        <fullName evidence="2">Helix-turn-helix domain containing protein</fullName>
    </submittedName>
</protein>
<dbReference type="Proteomes" id="UP000466024">
    <property type="component" value="Unassembled WGS sequence"/>
</dbReference>
<comment type="caution">
    <text evidence="2">The sequence shown here is derived from an EMBL/GenBank/DDBJ whole genome shotgun (WGS) entry which is preliminary data.</text>
</comment>
<keyword evidence="3" id="KW-1185">Reference proteome</keyword>
<evidence type="ECO:0000313" key="2">
    <source>
        <dbReference type="EMBL" id="KAA0019021.1"/>
    </source>
</evidence>